<dbReference type="Pfam" id="PF10613">
    <property type="entry name" value="Lig_chan-Glu_bd"/>
    <property type="match status" value="1"/>
</dbReference>
<dbReference type="eggNOG" id="ENOG502SP9Y">
    <property type="taxonomic scope" value="Eukaryota"/>
</dbReference>
<keyword evidence="10" id="KW-1071">Ligand-gated ion channel</keyword>
<keyword evidence="4" id="KW-0812">Transmembrane</keyword>
<keyword evidence="9" id="KW-0325">Glycoprotein</keyword>
<dbReference type="InParanoid" id="T1HG24"/>
<dbReference type="RefSeq" id="XP_073992749.1">
    <property type="nucleotide sequence ID" value="XM_074136648.1"/>
</dbReference>
<keyword evidence="11" id="KW-0407">Ion channel</keyword>
<dbReference type="PANTHER" id="PTHR42643:SF38">
    <property type="entry name" value="IONOTROPIC RECEPTOR 100A"/>
    <property type="match status" value="1"/>
</dbReference>
<evidence type="ECO:0000313" key="13">
    <source>
        <dbReference type="EnsemblMetazoa" id="RPRC002996-PA"/>
    </source>
</evidence>
<evidence type="ECO:0000256" key="4">
    <source>
        <dbReference type="ARBA" id="ARBA00022692"/>
    </source>
</evidence>
<accession>T1HG24</accession>
<dbReference type="Gene3D" id="3.40.190.10">
    <property type="entry name" value="Periplasmic binding protein-like II"/>
    <property type="match status" value="1"/>
</dbReference>
<keyword evidence="3" id="KW-1003">Cell membrane</keyword>
<dbReference type="VEuPathDB" id="VectorBase:RPRC002996"/>
<dbReference type="Proteomes" id="UP000015103">
    <property type="component" value="Unassembled WGS sequence"/>
</dbReference>
<dbReference type="FunCoup" id="T1HG24">
    <property type="interactions" value="32"/>
</dbReference>
<dbReference type="SMART" id="SM00918">
    <property type="entry name" value="Lig_chan-Glu_bd"/>
    <property type="match status" value="1"/>
</dbReference>
<evidence type="ECO:0000256" key="10">
    <source>
        <dbReference type="ARBA" id="ARBA00023286"/>
    </source>
</evidence>
<keyword evidence="6" id="KW-0406">Ion transport</keyword>
<keyword evidence="2" id="KW-0813">Transport</keyword>
<dbReference type="EMBL" id="ACPB03027690">
    <property type="status" value="NOT_ANNOTATED_CDS"/>
    <property type="molecule type" value="Genomic_DNA"/>
</dbReference>
<evidence type="ECO:0000256" key="8">
    <source>
        <dbReference type="ARBA" id="ARBA00023170"/>
    </source>
</evidence>
<proteinExistence type="predicted"/>
<dbReference type="InterPro" id="IPR052192">
    <property type="entry name" value="Insect_Ionotropic_Sensory_Rcpt"/>
</dbReference>
<comment type="subcellular location">
    <subcellularLocation>
        <location evidence="1">Cell membrane</location>
        <topology evidence="1">Multi-pass membrane protein</topology>
    </subcellularLocation>
</comment>
<reference evidence="13" key="1">
    <citation type="submission" date="2015-05" db="UniProtKB">
        <authorList>
            <consortium name="EnsemblMetazoa"/>
        </authorList>
    </citation>
    <scope>IDENTIFICATION</scope>
</reference>
<dbReference type="AlphaFoldDB" id="T1HG24"/>
<evidence type="ECO:0000256" key="6">
    <source>
        <dbReference type="ARBA" id="ARBA00023065"/>
    </source>
</evidence>
<dbReference type="GeneID" id="141458535"/>
<feature type="domain" description="Ionotropic glutamate receptor L-glutamate and glycine-binding" evidence="12">
    <location>
        <begin position="179"/>
        <end position="236"/>
    </location>
</feature>
<evidence type="ECO:0000256" key="3">
    <source>
        <dbReference type="ARBA" id="ARBA00022475"/>
    </source>
</evidence>
<dbReference type="PANTHER" id="PTHR42643">
    <property type="entry name" value="IONOTROPIC RECEPTOR 20A-RELATED"/>
    <property type="match status" value="1"/>
</dbReference>
<dbReference type="InterPro" id="IPR019594">
    <property type="entry name" value="Glu/Gly-bd"/>
</dbReference>
<evidence type="ECO:0000256" key="7">
    <source>
        <dbReference type="ARBA" id="ARBA00023136"/>
    </source>
</evidence>
<dbReference type="HOGENOM" id="CLU_473544_0_0_1"/>
<evidence type="ECO:0000256" key="9">
    <source>
        <dbReference type="ARBA" id="ARBA00023180"/>
    </source>
</evidence>
<dbReference type="EnsemblMetazoa" id="RPRC002996-RA">
    <property type="protein sequence ID" value="RPRC002996-PA"/>
    <property type="gene ID" value="RPRC002996"/>
</dbReference>
<keyword evidence="5" id="KW-1133">Transmembrane helix</keyword>
<protein>
    <recommendedName>
        <fullName evidence="12">Ionotropic glutamate receptor L-glutamate and glycine-binding domain-containing protein</fullName>
    </recommendedName>
</protein>
<dbReference type="OMA" id="FDEHTIT"/>
<name>T1HG24_RHOPR</name>
<sequence>MKLKWFVLNLLQVISADLINSSKENFFLNIVANLPREKGGNLIFLQENFTNLLPKLAQIIAYSLLAVKSQYLLATPSNCIILSTNTADLNKHMFSYGTCIVTVFYGITYNSASNTKFLKNQTNSAIIIPIDSSSVIHLKTPYTQYEINEYNRLLLKKILEKPPTNLYKKSVRVTMFPKRFTSVKIDGEKFVGFDGDILSILEERLNFSTVMIKNNGRYGYQHPNGNFTGSLGDVIHGKADLATNSIFIKYYNSNDIQFTTVVMLEELCIAVPASEMIPQWMVVFLWFEPEVWFGILLTYTIGGILWQKLVNNFGKPRKLHINSSTTWLTMAKIILQMSVNGFSTRFWQRIYLLSLILGSMVLTKCLEGSLLDKLTRNSYWKEISSLEELGKSPLKLYTLSENLRRDTFLKSNKLQSKFYVYKNVSEDLVQLVYRRKDVAYLGRKIDLIRRIGEIRTNPRAVHIIEECPRSYHLGYLLRKDSHLYQPINTLLGRLLAVGIIDHLQNNYINATMAKQLAKKFRKNQRKFQPVKLRLQNLTIGLLVLVFGYTISSLVFIGELLVKRFLVKRNEGFVYVN</sequence>
<dbReference type="GO" id="GO:0005886">
    <property type="term" value="C:plasma membrane"/>
    <property type="evidence" value="ECO:0007669"/>
    <property type="project" value="UniProtKB-SubCell"/>
</dbReference>
<evidence type="ECO:0000256" key="11">
    <source>
        <dbReference type="ARBA" id="ARBA00023303"/>
    </source>
</evidence>
<evidence type="ECO:0000313" key="14">
    <source>
        <dbReference type="Proteomes" id="UP000015103"/>
    </source>
</evidence>
<dbReference type="GO" id="GO:0015276">
    <property type="term" value="F:ligand-gated monoatomic ion channel activity"/>
    <property type="evidence" value="ECO:0007669"/>
    <property type="project" value="InterPro"/>
</dbReference>
<organism evidence="13 14">
    <name type="scientific">Rhodnius prolixus</name>
    <name type="common">Triatomid bug</name>
    <dbReference type="NCBI Taxonomy" id="13249"/>
    <lineage>
        <taxon>Eukaryota</taxon>
        <taxon>Metazoa</taxon>
        <taxon>Ecdysozoa</taxon>
        <taxon>Arthropoda</taxon>
        <taxon>Hexapoda</taxon>
        <taxon>Insecta</taxon>
        <taxon>Pterygota</taxon>
        <taxon>Neoptera</taxon>
        <taxon>Paraneoptera</taxon>
        <taxon>Hemiptera</taxon>
        <taxon>Heteroptera</taxon>
        <taxon>Panheteroptera</taxon>
        <taxon>Cimicomorpha</taxon>
        <taxon>Reduviidae</taxon>
        <taxon>Triatominae</taxon>
        <taxon>Rhodnius</taxon>
    </lineage>
</organism>
<keyword evidence="7" id="KW-0472">Membrane</keyword>
<keyword evidence="14" id="KW-1185">Reference proteome</keyword>
<evidence type="ECO:0000256" key="5">
    <source>
        <dbReference type="ARBA" id="ARBA00022989"/>
    </source>
</evidence>
<dbReference type="SUPFAM" id="SSF53850">
    <property type="entry name" value="Periplasmic binding protein-like II"/>
    <property type="match status" value="1"/>
</dbReference>
<evidence type="ECO:0000256" key="1">
    <source>
        <dbReference type="ARBA" id="ARBA00004651"/>
    </source>
</evidence>
<evidence type="ECO:0000256" key="2">
    <source>
        <dbReference type="ARBA" id="ARBA00022448"/>
    </source>
</evidence>
<keyword evidence="8" id="KW-0675">Receptor</keyword>
<evidence type="ECO:0000259" key="12">
    <source>
        <dbReference type="SMART" id="SM00918"/>
    </source>
</evidence>